<dbReference type="Gene3D" id="3.30.70.20">
    <property type="match status" value="1"/>
</dbReference>
<name>A0ABQ1T3F8_9GAMM</name>
<evidence type="ECO:0000256" key="6">
    <source>
        <dbReference type="ARBA" id="ARBA00023004"/>
    </source>
</evidence>
<comment type="caution">
    <text evidence="10">The sequence shown here is derived from an EMBL/GenBank/DDBJ whole genome shotgun (WGS) entry which is preliminary data.</text>
</comment>
<organism evidence="10 11">
    <name type="scientific">Shewanella carassii</name>
    <dbReference type="NCBI Taxonomy" id="1987584"/>
    <lineage>
        <taxon>Bacteria</taxon>
        <taxon>Pseudomonadati</taxon>
        <taxon>Pseudomonadota</taxon>
        <taxon>Gammaproteobacteria</taxon>
        <taxon>Alteromonadales</taxon>
        <taxon>Shewanellaceae</taxon>
        <taxon>Shewanella</taxon>
    </lineage>
</organism>
<keyword evidence="6" id="KW-0408">Iron</keyword>
<reference evidence="11" key="1">
    <citation type="journal article" date="2019" name="Int. J. Syst. Evol. Microbiol.">
        <title>The Global Catalogue of Microorganisms (GCM) 10K type strain sequencing project: providing services to taxonomists for standard genome sequencing and annotation.</title>
        <authorList>
            <consortium name="The Broad Institute Genomics Platform"/>
            <consortium name="The Broad Institute Genome Sequencing Center for Infectious Disease"/>
            <person name="Wu L."/>
            <person name="Ma J."/>
        </authorList>
    </citation>
    <scope>NUCLEOTIDE SEQUENCE [LARGE SCALE GENOMIC DNA]</scope>
    <source>
        <strain evidence="11">CGMCC 1.16033</strain>
    </source>
</reference>
<evidence type="ECO:0000256" key="8">
    <source>
        <dbReference type="SAM" id="Phobius"/>
    </source>
</evidence>
<dbReference type="InterPro" id="IPR017900">
    <property type="entry name" value="4Fe4S_Fe_S_CS"/>
</dbReference>
<keyword evidence="2" id="KW-0004">4Fe-4S</keyword>
<keyword evidence="5" id="KW-0249">Electron transport</keyword>
<evidence type="ECO:0000256" key="7">
    <source>
        <dbReference type="ARBA" id="ARBA00023014"/>
    </source>
</evidence>
<dbReference type="EMBL" id="BMKO01000002">
    <property type="protein sequence ID" value="GGE73247.1"/>
    <property type="molecule type" value="Genomic_DNA"/>
</dbReference>
<keyword evidence="8" id="KW-0812">Transmembrane</keyword>
<dbReference type="SUPFAM" id="SSF54862">
    <property type="entry name" value="4Fe-4S ferredoxins"/>
    <property type="match status" value="1"/>
</dbReference>
<feature type="transmembrane region" description="Helical" evidence="8">
    <location>
        <begin position="173"/>
        <end position="195"/>
    </location>
</feature>
<dbReference type="PROSITE" id="PS00198">
    <property type="entry name" value="4FE4S_FER_1"/>
    <property type="match status" value="1"/>
</dbReference>
<dbReference type="RefSeq" id="WP_100142546.1">
    <property type="nucleotide sequence ID" value="NZ_BMKO01000002.1"/>
</dbReference>
<feature type="transmembrane region" description="Helical" evidence="8">
    <location>
        <begin position="34"/>
        <end position="54"/>
    </location>
</feature>
<keyword evidence="8" id="KW-1133">Transmembrane helix</keyword>
<dbReference type="Pfam" id="PF12801">
    <property type="entry name" value="Fer4_5"/>
    <property type="match status" value="2"/>
</dbReference>
<dbReference type="PANTHER" id="PTHR30176">
    <property type="entry name" value="FERREDOXIN-TYPE PROTEIN NAPH"/>
    <property type="match status" value="1"/>
</dbReference>
<evidence type="ECO:0000256" key="3">
    <source>
        <dbReference type="ARBA" id="ARBA00022723"/>
    </source>
</evidence>
<keyword evidence="3" id="KW-0479">Metal-binding</keyword>
<dbReference type="PANTHER" id="PTHR30176:SF3">
    <property type="entry name" value="FERREDOXIN-TYPE PROTEIN NAPH"/>
    <property type="match status" value="1"/>
</dbReference>
<keyword evidence="8" id="KW-0472">Membrane</keyword>
<accession>A0ABQ1T3F8</accession>
<dbReference type="Pfam" id="PF13237">
    <property type="entry name" value="Fer4_10"/>
    <property type="match status" value="1"/>
</dbReference>
<evidence type="ECO:0000256" key="5">
    <source>
        <dbReference type="ARBA" id="ARBA00022982"/>
    </source>
</evidence>
<evidence type="ECO:0000259" key="9">
    <source>
        <dbReference type="PROSITE" id="PS51379"/>
    </source>
</evidence>
<dbReference type="PROSITE" id="PS51379">
    <property type="entry name" value="4FE4S_FER_2"/>
    <property type="match status" value="2"/>
</dbReference>
<feature type="transmembrane region" description="Helical" evidence="8">
    <location>
        <begin position="87"/>
        <end position="109"/>
    </location>
</feature>
<gene>
    <name evidence="10" type="primary">napH</name>
    <name evidence="10" type="ORF">GCM10011520_12240</name>
</gene>
<dbReference type="Proteomes" id="UP000606498">
    <property type="component" value="Unassembled WGS sequence"/>
</dbReference>
<keyword evidence="4" id="KW-0677">Repeat</keyword>
<feature type="domain" description="4Fe-4S ferredoxin-type" evidence="9">
    <location>
        <begin position="253"/>
        <end position="282"/>
    </location>
</feature>
<dbReference type="InterPro" id="IPR017896">
    <property type="entry name" value="4Fe4S_Fe-S-bd"/>
</dbReference>
<evidence type="ECO:0000313" key="11">
    <source>
        <dbReference type="Proteomes" id="UP000606498"/>
    </source>
</evidence>
<keyword evidence="11" id="KW-1185">Reference proteome</keyword>
<sequence>MSRRKNQSSDAFAADAIATLGWWKAHRFLLLRRLSQLSVLLLFAIGPLFGLWLLKGNLSASLLLDTVPLADPLVTLQSLASGHLPELSLLLGAAIVALGYGLLGGRVFCSWVCPVNMVTDTAAWLRRKLGLPRLPELPRSLRYYLLVLVLLLPPLTGLLAWEWLNPVPVAYRALLFGGFSGLWLLLAILLLDLFVSERAWCSHLCPSGALYSLLGKLRLVNIEAVRANDCNNCMDCFTVCPERQVLKPALKGSNPTITSTDCTLCGRCIDVCAKKVFEFDTPLTRLSPKGEAKEKSNKIDCNRIATKAENKQ</sequence>
<evidence type="ECO:0000256" key="2">
    <source>
        <dbReference type="ARBA" id="ARBA00022485"/>
    </source>
</evidence>
<dbReference type="InterPro" id="IPR051684">
    <property type="entry name" value="Electron_Trans/Redox"/>
</dbReference>
<feature type="domain" description="4Fe-4S ferredoxin-type" evidence="9">
    <location>
        <begin position="221"/>
        <end position="251"/>
    </location>
</feature>
<keyword evidence="7" id="KW-0411">Iron-sulfur</keyword>
<dbReference type="NCBIfam" id="TIGR02163">
    <property type="entry name" value="napH"/>
    <property type="match status" value="1"/>
</dbReference>
<dbReference type="InterPro" id="IPR011886">
    <property type="entry name" value="NapH_MauN"/>
</dbReference>
<protein>
    <submittedName>
        <fullName evidence="10">Quinol dehydrogenase ferredoxin subunit NapH</fullName>
    </submittedName>
</protein>
<evidence type="ECO:0000256" key="4">
    <source>
        <dbReference type="ARBA" id="ARBA00022737"/>
    </source>
</evidence>
<keyword evidence="1" id="KW-0813">Transport</keyword>
<evidence type="ECO:0000256" key="1">
    <source>
        <dbReference type="ARBA" id="ARBA00022448"/>
    </source>
</evidence>
<dbReference type="NCBIfam" id="NF007013">
    <property type="entry name" value="PRK09477.1"/>
    <property type="match status" value="1"/>
</dbReference>
<evidence type="ECO:0000313" key="10">
    <source>
        <dbReference type="EMBL" id="GGE73247.1"/>
    </source>
</evidence>
<proteinExistence type="predicted"/>
<feature type="transmembrane region" description="Helical" evidence="8">
    <location>
        <begin position="143"/>
        <end position="161"/>
    </location>
</feature>